<sequence>MDWKHITPYAPWQGGFYEKMIRSIKYSFHKTVGRSTLPFEELSTVVTEIESILNTRPLTYETTDLDRNQIIRPIDFLQKDLCLTYPMVPTVREQGDDDYVPPEQKWAIQTKTQATAAVEASCKITEKFWNVWQQ</sequence>
<proteinExistence type="predicted"/>
<reference evidence="2" key="1">
    <citation type="submission" date="2020-12" db="UniProtKB">
        <authorList>
            <consortium name="WormBaseParasite"/>
        </authorList>
    </citation>
    <scope>IDENTIFICATION</scope>
    <source>
        <strain evidence="2">MHco3</strain>
    </source>
</reference>
<dbReference type="InterPro" id="IPR012337">
    <property type="entry name" value="RNaseH-like_sf"/>
</dbReference>
<dbReference type="Proteomes" id="UP000025227">
    <property type="component" value="Unplaced"/>
</dbReference>
<dbReference type="InterPro" id="IPR036397">
    <property type="entry name" value="RNaseH_sf"/>
</dbReference>
<dbReference type="OMA" id="YPCECSE"/>
<dbReference type="Gene3D" id="3.30.420.10">
    <property type="entry name" value="Ribonuclease H-like superfamily/Ribonuclease H"/>
    <property type="match status" value="1"/>
</dbReference>
<dbReference type="WBParaSite" id="HCON_00178700-00001">
    <property type="protein sequence ID" value="HCON_00178700-00001"/>
    <property type="gene ID" value="HCON_00178700"/>
</dbReference>
<organism evidence="1 2">
    <name type="scientific">Haemonchus contortus</name>
    <name type="common">Barber pole worm</name>
    <dbReference type="NCBI Taxonomy" id="6289"/>
    <lineage>
        <taxon>Eukaryota</taxon>
        <taxon>Metazoa</taxon>
        <taxon>Ecdysozoa</taxon>
        <taxon>Nematoda</taxon>
        <taxon>Chromadorea</taxon>
        <taxon>Rhabditida</taxon>
        <taxon>Rhabditina</taxon>
        <taxon>Rhabditomorpha</taxon>
        <taxon>Strongyloidea</taxon>
        <taxon>Trichostrongylidae</taxon>
        <taxon>Haemonchus</taxon>
    </lineage>
</organism>
<dbReference type="SUPFAM" id="SSF53098">
    <property type="entry name" value="Ribonuclease H-like"/>
    <property type="match status" value="1"/>
</dbReference>
<evidence type="ECO:0000313" key="1">
    <source>
        <dbReference type="Proteomes" id="UP000025227"/>
    </source>
</evidence>
<protein>
    <submittedName>
        <fullName evidence="2">Integrase catalytic domain-containing protein</fullName>
    </submittedName>
</protein>
<name>A0A7I4Z1R0_HAECO</name>
<accession>A0A7I4Z1R0</accession>
<dbReference type="GO" id="GO:0003676">
    <property type="term" value="F:nucleic acid binding"/>
    <property type="evidence" value="ECO:0007669"/>
    <property type="project" value="InterPro"/>
</dbReference>
<evidence type="ECO:0000313" key="2">
    <source>
        <dbReference type="WBParaSite" id="HCON_00178700-00001"/>
    </source>
</evidence>
<dbReference type="AlphaFoldDB" id="A0A7I4Z1R0"/>
<dbReference type="OrthoDB" id="5871302at2759"/>
<keyword evidence="1" id="KW-1185">Reference proteome</keyword>